<dbReference type="PANTHER" id="PTHR37842">
    <property type="match status" value="1"/>
</dbReference>
<dbReference type="Pfam" id="PF17829">
    <property type="entry name" value="GH115_C"/>
    <property type="match status" value="1"/>
</dbReference>
<dbReference type="InterPro" id="IPR041437">
    <property type="entry name" value="GH115_C"/>
</dbReference>
<dbReference type="Gene3D" id="1.20.58.2150">
    <property type="match status" value="1"/>
</dbReference>
<dbReference type="Proteomes" id="UP000280066">
    <property type="component" value="Unassembled WGS sequence"/>
</dbReference>
<feature type="chain" id="PRO_5018680274" evidence="2">
    <location>
        <begin position="27"/>
        <end position="858"/>
    </location>
</feature>
<keyword evidence="5" id="KW-1185">Reference proteome</keyword>
<dbReference type="Gene3D" id="3.20.20.520">
    <property type="entry name" value="Glycosyl hydrolase family 115"/>
    <property type="match status" value="1"/>
</dbReference>
<sequence>MPIPFHRSALLSLLLSLLLLTGSAAAQPAAYISANKSSGSFPLAVSGKAAPLYASAQDWPGVLRAARDLQADISRVTRLTPSFTIDKVSSGPAVVLIGTLGKSPLIDGLVQAGKLDAAGLAGKWETFAVQVVEKPLPGVARALVIVGSDKRGTIYGIYDVSQQMGVSPWYWWADVPTRHQTALYVAAGRHSLGEPQVKYRGIFINDEAPALQNWSKEKFGGVNSKMYAHMFELILRLKGNYLWPAMWGNMFNVDDPQNPVLADEYGIVMGTSHHEPLTRAHAEWQRGGKGPWHYQTNAPTLQEFWRGGMQRMGTRENIVTIGMRGDGDEPMSEDSNIALLEKIVADQRRIIEETTGKPAAQTPQLWALYKEVQDYYDKGMRVPDDVTLLLCDDNWGNIRKLPKVGEKPRSGGYGIYYHFDYVGGPRNYKWLNTNPLPRIWEQMHLAHAYGANQIWIVNVGDLKPMELPISFFLDYAWNPNRISADQVAAYTRQWAARQFGDKHAADIADILATYAKYNARRKPELLDATTYSLATGEWAAVVAEYNALRTRAEVIEKQLPATHQDAYFQLVLHPVQACANLNELYYTVALNREAAKTGQATTNELAAKARLLFEKDAEITRRYHALAGGKWNHMMDQTHIGYTSWQQPEQNTMPTVQMLPQPPANPPATPSAPLVAGAYVSVEAENYSRAVHAGGISWQHLPDLGRTAGAVTTFPVTAPATEAPGGTSPHLEYRFTLRQAGPVTVHAYLAPTLNFLGGPGLRYAVSIDDEAPQLINLHTGLVADNGNRPWEKAVANNILLNTSAHTLATPGEHVLKFWRVDPGVVLEKVVVSAGNLPATYLGPPATSPKVPKPKAGRW</sequence>
<dbReference type="EMBL" id="RWIS01000005">
    <property type="protein sequence ID" value="RSK33804.1"/>
    <property type="molecule type" value="Genomic_DNA"/>
</dbReference>
<dbReference type="GO" id="GO:0005975">
    <property type="term" value="P:carbohydrate metabolic process"/>
    <property type="evidence" value="ECO:0007669"/>
    <property type="project" value="UniProtKB-ARBA"/>
</dbReference>
<gene>
    <name evidence="4" type="ORF">EI290_08820</name>
</gene>
<evidence type="ECO:0000313" key="5">
    <source>
        <dbReference type="Proteomes" id="UP000280066"/>
    </source>
</evidence>
<evidence type="ECO:0000256" key="1">
    <source>
        <dbReference type="ARBA" id="ARBA00022801"/>
    </source>
</evidence>
<dbReference type="Pfam" id="PF15979">
    <property type="entry name" value="Glyco_hydro_115"/>
    <property type="match status" value="1"/>
</dbReference>
<feature type="signal peptide" evidence="2">
    <location>
        <begin position="1"/>
        <end position="26"/>
    </location>
</feature>
<dbReference type="SUPFAM" id="SSF55545">
    <property type="entry name" value="beta-N-acetylhexosaminidase-like domain"/>
    <property type="match status" value="1"/>
</dbReference>
<dbReference type="InterPro" id="IPR042301">
    <property type="entry name" value="GH115_sf"/>
</dbReference>
<name>A0A3R9PCG2_9BACT</name>
<keyword evidence="1 4" id="KW-0378">Hydrolase</keyword>
<protein>
    <submittedName>
        <fullName evidence="4">Glycosyhydrolase</fullName>
    </submittedName>
</protein>
<dbReference type="Gene3D" id="3.30.379.10">
    <property type="entry name" value="Chitobiase/beta-hexosaminidase domain 2-like"/>
    <property type="match status" value="1"/>
</dbReference>
<evidence type="ECO:0000256" key="2">
    <source>
        <dbReference type="SAM" id="SignalP"/>
    </source>
</evidence>
<organism evidence="4 5">
    <name type="scientific">Hymenobacter metallilatus</name>
    <dbReference type="NCBI Taxonomy" id="2493666"/>
    <lineage>
        <taxon>Bacteria</taxon>
        <taxon>Pseudomonadati</taxon>
        <taxon>Bacteroidota</taxon>
        <taxon>Cytophagia</taxon>
        <taxon>Cytophagales</taxon>
        <taxon>Hymenobacteraceae</taxon>
        <taxon>Hymenobacter</taxon>
    </lineage>
</organism>
<evidence type="ECO:0000259" key="3">
    <source>
        <dbReference type="Pfam" id="PF17829"/>
    </source>
</evidence>
<dbReference type="RefSeq" id="WP_125428820.1">
    <property type="nucleotide sequence ID" value="NZ_RWIS01000005.1"/>
</dbReference>
<dbReference type="GO" id="GO:0016787">
    <property type="term" value="F:hydrolase activity"/>
    <property type="evidence" value="ECO:0007669"/>
    <property type="project" value="UniProtKB-KW"/>
</dbReference>
<evidence type="ECO:0000313" key="4">
    <source>
        <dbReference type="EMBL" id="RSK33804.1"/>
    </source>
</evidence>
<dbReference type="PANTHER" id="PTHR37842:SF2">
    <property type="entry name" value="GYLCOSYL HYDROLASE 115 C-TERMINAL DOMAIN-CONTAINING PROTEIN"/>
    <property type="match status" value="1"/>
</dbReference>
<feature type="domain" description="Gylcosyl hydrolase 115 C-terminal" evidence="3">
    <location>
        <begin position="678"/>
        <end position="844"/>
    </location>
</feature>
<dbReference type="AlphaFoldDB" id="A0A3R9PCG2"/>
<dbReference type="InterPro" id="IPR029018">
    <property type="entry name" value="Hex-like_dom2"/>
</dbReference>
<dbReference type="Gene3D" id="2.60.120.1620">
    <property type="match status" value="1"/>
</dbReference>
<accession>A0A3R9PCG2</accession>
<comment type="caution">
    <text evidence="4">The sequence shown here is derived from an EMBL/GenBank/DDBJ whole genome shotgun (WGS) entry which is preliminary data.</text>
</comment>
<proteinExistence type="predicted"/>
<reference evidence="4 5" key="1">
    <citation type="submission" date="2018-12" db="EMBL/GenBank/DDBJ databases">
        <authorList>
            <person name="Feng G."/>
            <person name="Zhu H."/>
        </authorList>
    </citation>
    <scope>NUCLEOTIDE SEQUENCE [LARGE SCALE GENOMIC DNA]</scope>
    <source>
        <strain evidence="4 5">9PBR-2</strain>
    </source>
</reference>
<keyword evidence="2" id="KW-0732">Signal</keyword>
<dbReference type="OrthoDB" id="8727830at2"/>
<dbReference type="InterPro" id="IPR031924">
    <property type="entry name" value="GH115"/>
</dbReference>